<dbReference type="PANTHER" id="PTHR47962">
    <property type="entry name" value="ATP-DEPENDENT HELICASE LHR-RELATED-RELATED"/>
    <property type="match status" value="1"/>
</dbReference>
<evidence type="ECO:0000313" key="1">
    <source>
        <dbReference type="EMBL" id="RML42455.1"/>
    </source>
</evidence>
<comment type="caution">
    <text evidence="1">The sequence shown here is derived from an EMBL/GenBank/DDBJ whole genome shotgun (WGS) entry which is preliminary data.</text>
</comment>
<evidence type="ECO:0000313" key="2">
    <source>
        <dbReference type="Proteomes" id="UP000282378"/>
    </source>
</evidence>
<accession>A0A3M2VT57</accession>
<dbReference type="GO" id="GO:0004386">
    <property type="term" value="F:helicase activity"/>
    <property type="evidence" value="ECO:0007669"/>
    <property type="project" value="UniProtKB-KW"/>
</dbReference>
<feature type="non-terminal residue" evidence="1">
    <location>
        <position position="125"/>
    </location>
</feature>
<dbReference type="GO" id="GO:0016887">
    <property type="term" value="F:ATP hydrolysis activity"/>
    <property type="evidence" value="ECO:0007669"/>
    <property type="project" value="TreeGrafter"/>
</dbReference>
<proteinExistence type="predicted"/>
<organism evidence="1 2">
    <name type="scientific">Pseudomonas syringae pv. maculicola</name>
    <dbReference type="NCBI Taxonomy" id="59511"/>
    <lineage>
        <taxon>Bacteria</taxon>
        <taxon>Pseudomonadati</taxon>
        <taxon>Pseudomonadota</taxon>
        <taxon>Gammaproteobacteria</taxon>
        <taxon>Pseudomonadales</taxon>
        <taxon>Pseudomonadaceae</taxon>
        <taxon>Pseudomonas</taxon>
    </lineage>
</organism>
<dbReference type="PANTHER" id="PTHR47962:SF5">
    <property type="entry name" value="ATP-DEPENDENT HELICASE LHR-RELATED"/>
    <property type="match status" value="1"/>
</dbReference>
<dbReference type="InterPro" id="IPR052511">
    <property type="entry name" value="ATP-dep_Helicase"/>
</dbReference>
<gene>
    <name evidence="1" type="ORF">APX70_04835</name>
</gene>
<keyword evidence="1" id="KW-0547">Nucleotide-binding</keyword>
<dbReference type="Proteomes" id="UP000282378">
    <property type="component" value="Unassembled WGS sequence"/>
</dbReference>
<feature type="non-terminal residue" evidence="1">
    <location>
        <position position="1"/>
    </location>
</feature>
<dbReference type="AlphaFoldDB" id="A0A3M2VT57"/>
<sequence>IAMIRLLSRGWFEPPRAQGIHASTLVQQTLSIIAQSGGASAGDLWKSLVAEGAFKTIDKTDFIALLKALGEHELIVQDSSGLLLPGVIGERMINHYEFYSAFTSDEEFRLVCEGKTLGSVPVSRP</sequence>
<dbReference type="EMBL" id="RBNL01003904">
    <property type="protein sequence ID" value="RML42455.1"/>
    <property type="molecule type" value="Genomic_DNA"/>
</dbReference>
<protein>
    <submittedName>
        <fullName evidence="1">Putative helicase</fullName>
    </submittedName>
</protein>
<dbReference type="GO" id="GO:0003677">
    <property type="term" value="F:DNA binding"/>
    <property type="evidence" value="ECO:0007669"/>
    <property type="project" value="TreeGrafter"/>
</dbReference>
<keyword evidence="1" id="KW-0347">Helicase</keyword>
<reference evidence="1 2" key="1">
    <citation type="submission" date="2018-08" db="EMBL/GenBank/DDBJ databases">
        <title>Recombination of ecologically and evolutionarily significant loci maintains genetic cohesion in the Pseudomonas syringae species complex.</title>
        <authorList>
            <person name="Dillon M."/>
            <person name="Thakur S."/>
            <person name="Almeida R.N.D."/>
            <person name="Weir B.S."/>
            <person name="Guttman D.S."/>
        </authorList>
    </citation>
    <scope>NUCLEOTIDE SEQUENCE [LARGE SCALE GENOMIC DNA]</scope>
    <source>
        <strain evidence="1 2">88_10</strain>
    </source>
</reference>
<name>A0A3M2VT57_PSEYM</name>
<keyword evidence="1" id="KW-0067">ATP-binding</keyword>
<keyword evidence="1" id="KW-0378">Hydrolase</keyword>